<organism evidence="3 4">
    <name type="scientific">Cuscuta epithymum</name>
    <dbReference type="NCBI Taxonomy" id="186058"/>
    <lineage>
        <taxon>Eukaryota</taxon>
        <taxon>Viridiplantae</taxon>
        <taxon>Streptophyta</taxon>
        <taxon>Embryophyta</taxon>
        <taxon>Tracheophyta</taxon>
        <taxon>Spermatophyta</taxon>
        <taxon>Magnoliopsida</taxon>
        <taxon>eudicotyledons</taxon>
        <taxon>Gunneridae</taxon>
        <taxon>Pentapetalae</taxon>
        <taxon>asterids</taxon>
        <taxon>lamiids</taxon>
        <taxon>Solanales</taxon>
        <taxon>Convolvulaceae</taxon>
        <taxon>Cuscuteae</taxon>
        <taxon>Cuscuta</taxon>
        <taxon>Cuscuta subgen. Cuscuta</taxon>
    </lineage>
</organism>
<feature type="region of interest" description="Disordered" evidence="1">
    <location>
        <begin position="1021"/>
        <end position="1047"/>
    </location>
</feature>
<dbReference type="PANTHER" id="PTHR47181:SF2">
    <property type="entry name" value="BRCA1 C TERMINUS DOMAIN CONTAINING PROTEIN, EXPRESSED"/>
    <property type="match status" value="1"/>
</dbReference>
<feature type="domain" description="BRCT" evidence="2">
    <location>
        <begin position="13"/>
        <end position="103"/>
    </location>
</feature>
<sequence>MCRRSTQEVMQNDPSSTFVGVRFVLCGFDPIKQEQFQLKLLDGGGLDVGSYCPDCTHVIVDNIVYDDPICVSARTDGKVVVTSFWVDDCYVLGKLVDPTHILYRPLRDLNGIPGAESLIICLTGYIRGQRDYVMNLVGLMGATFSKPLVATQVTHLVCYKFEGEKYLLAKKLTNIKMVNHSWLEDCLKSWALLPETDYDLSGYEVEMMGAEAKDSEEEDIPAQSYVERNFVTTPHNLKSFHQSLSKQDCLNLTTSSIGTSPKNTKTLLRSFKKQYQSEDLNLSGSRTLSDENPKKISPAGNGSEPPGRLLKSDARASGTSCTKQTTPDKTKKTYSRKGQRKNSLVVEEVKREIVTPPSVNAGRDNKSQIITSRDNERDESSALPEKRNSATLSRSSKKLKETRAQGTEGLVAVHNANNAPIVPKKRSPVHIFNNDAPDTAKKLCSKETHETHFTETMEDVCTGVKRREIKATSPASRTEGENSIEFTDQKVPKEARMSKPQSRKLGKESLSTKTEKYNKTSVKGPARNQKGSIFQNKAEESAVNLTGGEKVKCNEDINCEKVEIPYLHNQDTICKESGESESLVSDADQTRDLFDNTEAPNDKGELHVAVLDDKPNYVESPHSVGEGNMCKTDNEARDKMVGQTDSMNNVTGLIKEMKDTTCTSSKTNQSVSIAKKPKQSKEGSTKKRVTSGKSKAVAHKQTNNFMEADKENMPSGVTREPTMDCEIQGEEKFTQGAHKKPCKANDREGQGNAIEGLSLSNMEHGVGGVTSLTYKVPNEGMRKTENRYFIVSGHRLQRKEFHMVIKRLRGRSCRDSHQWSYQATHFILPDPVRRTEKFFAAAASGRWILKVDYLTACNEAGKFLEEEPFEWHKKGLSDDLAISLEAPRKWRLLRERTGHGAFYGMRIVTYGELLLPSLDTLKRVVKAGDGTILATSPSYTRFLKSDIHFAIVGPGIPRQDVWVQEFLRHNIPCVSPDYLVEYVCKPGYSLDKHVQYNTHAWAEESLRKLANCLSEKIEDIPLEDDDDDGVSRTSSSTNQTSKSKRKR</sequence>
<dbReference type="InterPro" id="IPR001357">
    <property type="entry name" value="BRCT_dom"/>
</dbReference>
<dbReference type="CDD" id="cd17711">
    <property type="entry name" value="BRCT_PAXIP1_rpt3"/>
    <property type="match status" value="1"/>
</dbReference>
<feature type="region of interest" description="Disordered" evidence="1">
    <location>
        <begin position="279"/>
        <end position="405"/>
    </location>
</feature>
<dbReference type="PANTHER" id="PTHR47181">
    <property type="entry name" value="BRCA1 C TERMINUS DOMAIN CONTAINING PROTEIN, EXPRESSED"/>
    <property type="match status" value="1"/>
</dbReference>
<dbReference type="PROSITE" id="PS50172">
    <property type="entry name" value="BRCT"/>
    <property type="match status" value="3"/>
</dbReference>
<evidence type="ECO:0000256" key="1">
    <source>
        <dbReference type="SAM" id="MobiDB-lite"/>
    </source>
</evidence>
<dbReference type="SMART" id="SM00292">
    <property type="entry name" value="BRCT"/>
    <property type="match status" value="4"/>
</dbReference>
<dbReference type="EMBL" id="CAMAPF010001023">
    <property type="protein sequence ID" value="CAH9140437.1"/>
    <property type="molecule type" value="Genomic_DNA"/>
</dbReference>
<name>A0AAV0FXR1_9ASTE</name>
<dbReference type="InterPro" id="IPR036420">
    <property type="entry name" value="BRCT_dom_sf"/>
</dbReference>
<evidence type="ECO:0000313" key="3">
    <source>
        <dbReference type="EMBL" id="CAH9140437.1"/>
    </source>
</evidence>
<dbReference type="Pfam" id="PF00533">
    <property type="entry name" value="BRCT"/>
    <property type="match status" value="1"/>
</dbReference>
<feature type="region of interest" description="Disordered" evidence="1">
    <location>
        <begin position="656"/>
        <end position="703"/>
    </location>
</feature>
<dbReference type="InterPro" id="IPR044254">
    <property type="entry name" value="At4g02110-like"/>
</dbReference>
<feature type="region of interest" description="Disordered" evidence="1">
    <location>
        <begin position="470"/>
        <end position="535"/>
    </location>
</feature>
<gene>
    <name evidence="3" type="ORF">CEPIT_LOCUS38341</name>
</gene>
<comment type="caution">
    <text evidence="3">The sequence shown here is derived from an EMBL/GenBank/DDBJ whole genome shotgun (WGS) entry which is preliminary data.</text>
</comment>
<protein>
    <recommendedName>
        <fullName evidence="2">BRCT domain-containing protein</fullName>
    </recommendedName>
</protein>
<dbReference type="Pfam" id="PF12738">
    <property type="entry name" value="PTCB-BRCT"/>
    <property type="match status" value="1"/>
</dbReference>
<dbReference type="CDD" id="cd17738">
    <property type="entry name" value="BRCT_TopBP1_rpt7"/>
    <property type="match status" value="1"/>
</dbReference>
<feature type="compositionally biased region" description="Basic and acidic residues" evidence="1">
    <location>
        <begin position="373"/>
        <end position="388"/>
    </location>
</feature>
<accession>A0AAV0FXR1</accession>
<dbReference type="Proteomes" id="UP001152523">
    <property type="component" value="Unassembled WGS sequence"/>
</dbReference>
<proteinExistence type="predicted"/>
<evidence type="ECO:0000259" key="2">
    <source>
        <dbReference type="PROSITE" id="PS50172"/>
    </source>
</evidence>
<keyword evidence="4" id="KW-1185">Reference proteome</keyword>
<dbReference type="SUPFAM" id="SSF52113">
    <property type="entry name" value="BRCT domain"/>
    <property type="match status" value="3"/>
</dbReference>
<dbReference type="AlphaFoldDB" id="A0AAV0FXR1"/>
<evidence type="ECO:0000313" key="4">
    <source>
        <dbReference type="Proteomes" id="UP001152523"/>
    </source>
</evidence>
<feature type="domain" description="BRCT" evidence="2">
    <location>
        <begin position="779"/>
        <end position="871"/>
    </location>
</feature>
<reference evidence="3" key="1">
    <citation type="submission" date="2022-07" db="EMBL/GenBank/DDBJ databases">
        <authorList>
            <person name="Macas J."/>
            <person name="Novak P."/>
            <person name="Neumann P."/>
        </authorList>
    </citation>
    <scope>NUCLEOTIDE SEQUENCE</scope>
</reference>
<feature type="compositionally biased region" description="Polar residues" evidence="1">
    <location>
        <begin position="660"/>
        <end position="672"/>
    </location>
</feature>
<feature type="compositionally biased region" description="Basic and acidic residues" evidence="1">
    <location>
        <begin position="487"/>
        <end position="497"/>
    </location>
</feature>
<dbReference type="Gene3D" id="3.40.50.10190">
    <property type="entry name" value="BRCT domain"/>
    <property type="match status" value="4"/>
</dbReference>
<feature type="compositionally biased region" description="Low complexity" evidence="1">
    <location>
        <begin position="1031"/>
        <end position="1041"/>
    </location>
</feature>
<feature type="domain" description="BRCT" evidence="2">
    <location>
        <begin position="116"/>
        <end position="200"/>
    </location>
</feature>